<dbReference type="AlphaFoldDB" id="A0A644SYL8"/>
<accession>A0A644SYL8</accession>
<reference evidence="1" key="1">
    <citation type="submission" date="2019-08" db="EMBL/GenBank/DDBJ databases">
        <authorList>
            <person name="Kucharzyk K."/>
            <person name="Murdoch R.W."/>
            <person name="Higgins S."/>
            <person name="Loffler F."/>
        </authorList>
    </citation>
    <scope>NUCLEOTIDE SEQUENCE</scope>
</reference>
<comment type="caution">
    <text evidence="1">The sequence shown here is derived from an EMBL/GenBank/DDBJ whole genome shotgun (WGS) entry which is preliminary data.</text>
</comment>
<sequence>MAAETYVFEFAMSVVAHGAAIHAEMGSVVGIDLHMQGLFLQRILGTVAFKTRAVLDLGSLAVRMATGAAEFAVVVRQKLADRRGAGGVGLLGRYPEYQH</sequence>
<evidence type="ECO:0000313" key="1">
    <source>
        <dbReference type="EMBL" id="MPL59705.1"/>
    </source>
</evidence>
<organism evidence="1">
    <name type="scientific">bioreactor metagenome</name>
    <dbReference type="NCBI Taxonomy" id="1076179"/>
    <lineage>
        <taxon>unclassified sequences</taxon>
        <taxon>metagenomes</taxon>
        <taxon>ecological metagenomes</taxon>
    </lineage>
</organism>
<dbReference type="EMBL" id="VSSQ01000010">
    <property type="protein sequence ID" value="MPL59705.1"/>
    <property type="molecule type" value="Genomic_DNA"/>
</dbReference>
<gene>
    <name evidence="1" type="ORF">SDC9_05260</name>
</gene>
<name>A0A644SYL8_9ZZZZ</name>
<protein>
    <submittedName>
        <fullName evidence="1">Uncharacterized protein</fullName>
    </submittedName>
</protein>
<proteinExistence type="predicted"/>